<sequence>MNQEERNKDIVRRFLGAVETGELDTIKNLQARDCTWWIIGSGEISRESYTRAVEEMLLSASSRAVDIIGLVAEGDTVAAEVRSEMKFGERVYANEYHDLFVIKDGKIVHGREYLDTGKVAAFFGGQGDGA</sequence>
<proteinExistence type="predicted"/>
<protein>
    <submittedName>
        <fullName evidence="2">Nuclear transport factor 2 family protein</fullName>
    </submittedName>
</protein>
<dbReference type="Pfam" id="PF12680">
    <property type="entry name" value="SnoaL_2"/>
    <property type="match status" value="1"/>
</dbReference>
<dbReference type="InterPro" id="IPR032710">
    <property type="entry name" value="NTF2-like_dom_sf"/>
</dbReference>
<dbReference type="RefSeq" id="WP_311340882.1">
    <property type="nucleotide sequence ID" value="NZ_JAVRHS010000006.1"/>
</dbReference>
<dbReference type="Proteomes" id="UP001259803">
    <property type="component" value="Unassembled WGS sequence"/>
</dbReference>
<dbReference type="InterPro" id="IPR037401">
    <property type="entry name" value="SnoaL-like"/>
</dbReference>
<organism evidence="2 3">
    <name type="scientific">Croceicoccus esteveae</name>
    <dbReference type="NCBI Taxonomy" id="3075597"/>
    <lineage>
        <taxon>Bacteria</taxon>
        <taxon>Pseudomonadati</taxon>
        <taxon>Pseudomonadota</taxon>
        <taxon>Alphaproteobacteria</taxon>
        <taxon>Sphingomonadales</taxon>
        <taxon>Erythrobacteraceae</taxon>
        <taxon>Croceicoccus</taxon>
    </lineage>
</organism>
<evidence type="ECO:0000313" key="3">
    <source>
        <dbReference type="Proteomes" id="UP001259803"/>
    </source>
</evidence>
<accession>A0ABU2ZJ22</accession>
<dbReference type="Gene3D" id="3.10.450.50">
    <property type="match status" value="1"/>
</dbReference>
<name>A0ABU2ZJ22_9SPHN</name>
<evidence type="ECO:0000313" key="2">
    <source>
        <dbReference type="EMBL" id="MDT0576304.1"/>
    </source>
</evidence>
<reference evidence="2 3" key="1">
    <citation type="submission" date="2023-09" db="EMBL/GenBank/DDBJ databases">
        <authorList>
            <person name="Rey-Velasco X."/>
        </authorList>
    </citation>
    <scope>NUCLEOTIDE SEQUENCE [LARGE SCALE GENOMIC DNA]</scope>
    <source>
        <strain evidence="2 3">F390</strain>
    </source>
</reference>
<gene>
    <name evidence="2" type="ORF">RM533_08900</name>
</gene>
<keyword evidence="3" id="KW-1185">Reference proteome</keyword>
<comment type="caution">
    <text evidence="2">The sequence shown here is derived from an EMBL/GenBank/DDBJ whole genome shotgun (WGS) entry which is preliminary data.</text>
</comment>
<dbReference type="SUPFAM" id="SSF54427">
    <property type="entry name" value="NTF2-like"/>
    <property type="match status" value="1"/>
</dbReference>
<dbReference type="EMBL" id="JAVRHS010000006">
    <property type="protein sequence ID" value="MDT0576304.1"/>
    <property type="molecule type" value="Genomic_DNA"/>
</dbReference>
<evidence type="ECO:0000259" key="1">
    <source>
        <dbReference type="Pfam" id="PF12680"/>
    </source>
</evidence>
<feature type="domain" description="SnoaL-like" evidence="1">
    <location>
        <begin position="11"/>
        <end position="109"/>
    </location>
</feature>